<evidence type="ECO:0000259" key="3">
    <source>
        <dbReference type="Pfam" id="PF14856"/>
    </source>
</evidence>
<keyword evidence="2" id="KW-0843">Virulence</keyword>
<organism evidence="4 5">
    <name type="scientific">Aspergillus keveii</name>
    <dbReference type="NCBI Taxonomy" id="714993"/>
    <lineage>
        <taxon>Eukaryota</taxon>
        <taxon>Fungi</taxon>
        <taxon>Dikarya</taxon>
        <taxon>Ascomycota</taxon>
        <taxon>Pezizomycotina</taxon>
        <taxon>Eurotiomycetes</taxon>
        <taxon>Eurotiomycetidae</taxon>
        <taxon>Eurotiales</taxon>
        <taxon>Aspergillaceae</taxon>
        <taxon>Aspergillus</taxon>
        <taxon>Aspergillus subgen. Nidulantes</taxon>
    </lineage>
</organism>
<feature type="domain" description="Ecp2 effector protein-like" evidence="3">
    <location>
        <begin position="494"/>
        <end position="570"/>
    </location>
</feature>
<evidence type="ECO:0000313" key="5">
    <source>
        <dbReference type="Proteomes" id="UP001610563"/>
    </source>
</evidence>
<dbReference type="EMBL" id="JBFTWV010000121">
    <property type="protein sequence ID" value="KAL2786299.1"/>
    <property type="molecule type" value="Genomic_DNA"/>
</dbReference>
<gene>
    <name evidence="4" type="ORF">BJX66DRAFT_328669</name>
</gene>
<name>A0ABR4FSV0_9EURO</name>
<keyword evidence="1" id="KW-0147">Chitin-binding</keyword>
<dbReference type="InterPro" id="IPR029226">
    <property type="entry name" value="Ecp2-like"/>
</dbReference>
<sequence>MPTAFIGVVRGFVDSTSNSHILVYDNDEWVGYMSAATKRARVNLYSAWGLGGTSDWATDLQNYHPVPKPSLSWAGFNRLIELGENPKRDPTRIGNWTELTHTPPKRWREVNADGAWNDVVRIWKETDKPNNIDDFMLSVSDTLNVGDEAQCGSTLDGTSTYLSPQMDDLQAKFAPFPEEDNDLGGDLLGDLFVLGGLRTAGPFLKKALTRLAWFNQDSTIDSAQVAVMTLLGQGISIGKQLMPGGSKATWTPEKMAEFSAYMAQVISGWQDFTTYALDHLLKSGSDELIKGAYENKPLPMGNSEFTIPALWRAAGTHAFIISTATECTENENPDHYLEEMEEYLDADTMKATGKCFFGYQWYLVYPDGKSKECHCQNNDGGPCNEVCDMPRKFSVPPGLDTLNGTNLGNITKSDLIRVSIRTWHKYEGENTDRYAEPTHAETIADLMDVGVMTPGFMHIPICSPGRAYYMFYPCDIPPGLGDELPILTHYHITIKNIQGNAKMDFTHIVTNKPHRKILKHKECHFGIEAASVSGNADFKVGGQDMIDIINNALEKFERGGRIGAKGLMNCNGNIKSQSVEWGIY</sequence>
<keyword evidence="5" id="KW-1185">Reference proteome</keyword>
<evidence type="ECO:0000256" key="1">
    <source>
        <dbReference type="ARBA" id="ARBA00022669"/>
    </source>
</evidence>
<dbReference type="PANTHER" id="PTHR47700">
    <property type="entry name" value="V CHITINASE, PUTATIVE (AFU_ORTHOLOGUE AFUA_6G13720)-RELATED"/>
    <property type="match status" value="1"/>
</dbReference>
<proteinExistence type="predicted"/>
<dbReference type="Proteomes" id="UP001610563">
    <property type="component" value="Unassembled WGS sequence"/>
</dbReference>
<dbReference type="Pfam" id="PF14856">
    <property type="entry name" value="Hce2"/>
    <property type="match status" value="1"/>
</dbReference>
<dbReference type="PANTHER" id="PTHR47700:SF1">
    <property type="entry name" value="CHITINASE"/>
    <property type="match status" value="1"/>
</dbReference>
<evidence type="ECO:0000256" key="2">
    <source>
        <dbReference type="ARBA" id="ARBA00023026"/>
    </source>
</evidence>
<evidence type="ECO:0000313" key="4">
    <source>
        <dbReference type="EMBL" id="KAL2786299.1"/>
    </source>
</evidence>
<protein>
    <recommendedName>
        <fullName evidence="3">Ecp2 effector protein-like domain-containing protein</fullName>
    </recommendedName>
</protein>
<accession>A0ABR4FSV0</accession>
<dbReference type="Gene3D" id="3.20.20.80">
    <property type="entry name" value="Glycosidases"/>
    <property type="match status" value="1"/>
</dbReference>
<dbReference type="InterPro" id="IPR053214">
    <property type="entry name" value="LysM12-like"/>
</dbReference>
<comment type="caution">
    <text evidence="4">The sequence shown here is derived from an EMBL/GenBank/DDBJ whole genome shotgun (WGS) entry which is preliminary data.</text>
</comment>
<dbReference type="InterPro" id="IPR029070">
    <property type="entry name" value="Chitinase_insertion_sf"/>
</dbReference>
<dbReference type="Gene3D" id="3.10.50.10">
    <property type="match status" value="1"/>
</dbReference>
<reference evidence="4 5" key="1">
    <citation type="submission" date="2024-07" db="EMBL/GenBank/DDBJ databases">
        <title>Section-level genome sequencing and comparative genomics of Aspergillus sections Usti and Cavernicolus.</title>
        <authorList>
            <consortium name="Lawrence Berkeley National Laboratory"/>
            <person name="Nybo J.L."/>
            <person name="Vesth T.C."/>
            <person name="Theobald S."/>
            <person name="Frisvad J.C."/>
            <person name="Larsen T.O."/>
            <person name="Kjaerboelling I."/>
            <person name="Rothschild-Mancinelli K."/>
            <person name="Lyhne E.K."/>
            <person name="Kogle M.E."/>
            <person name="Barry K."/>
            <person name="Clum A."/>
            <person name="Na H."/>
            <person name="Ledsgaard L."/>
            <person name="Lin J."/>
            <person name="Lipzen A."/>
            <person name="Kuo A."/>
            <person name="Riley R."/>
            <person name="Mondo S."/>
            <person name="Labutti K."/>
            <person name="Haridas S."/>
            <person name="Pangalinan J."/>
            <person name="Salamov A.A."/>
            <person name="Simmons B.A."/>
            <person name="Magnuson J.K."/>
            <person name="Chen J."/>
            <person name="Drula E."/>
            <person name="Henrissat B."/>
            <person name="Wiebenga A."/>
            <person name="Lubbers R.J."/>
            <person name="Gomes A.C."/>
            <person name="Makela M.R."/>
            <person name="Stajich J."/>
            <person name="Grigoriev I.V."/>
            <person name="Mortensen U.H."/>
            <person name="De Vries R.P."/>
            <person name="Baker S.E."/>
            <person name="Andersen M.R."/>
        </authorList>
    </citation>
    <scope>NUCLEOTIDE SEQUENCE [LARGE SCALE GENOMIC DNA]</scope>
    <source>
        <strain evidence="4 5">CBS 209.92</strain>
    </source>
</reference>